<gene>
    <name evidence="13" type="primary">LOC105231516</name>
</gene>
<dbReference type="PANTHER" id="PTHR22937">
    <property type="entry name" value="E3 UBIQUITIN-PROTEIN LIGASE RNF165"/>
    <property type="match status" value="1"/>
</dbReference>
<dbReference type="Gene3D" id="3.30.40.10">
    <property type="entry name" value="Zinc/RING finger domain, C3HC4 (zinc finger)"/>
    <property type="match status" value="1"/>
</dbReference>
<dbReference type="GO" id="GO:0008270">
    <property type="term" value="F:zinc ion binding"/>
    <property type="evidence" value="ECO:0007669"/>
    <property type="project" value="UniProtKB-KW"/>
</dbReference>
<dbReference type="InterPro" id="IPR045191">
    <property type="entry name" value="MBR1/2-like"/>
</dbReference>
<sequence>MIPVWQMMLGVCVGLVAFLLVRPPQVGYHQERRRKSTSSEGEHNPRYNSSPGDACAICLMELENENMTYLRCGHALHDNCVKQCKLHSKNCPVCRERM</sequence>
<keyword evidence="12" id="KW-1185">Reference proteome</keyword>
<evidence type="ECO:0000313" key="12">
    <source>
        <dbReference type="Proteomes" id="UP001652620"/>
    </source>
</evidence>
<dbReference type="OMA" id="MENDEMI"/>
<evidence type="ECO:0000256" key="6">
    <source>
        <dbReference type="ARBA" id="ARBA00022786"/>
    </source>
</evidence>
<organism evidence="12 13">
    <name type="scientific">Bactrocera dorsalis</name>
    <name type="common">Oriental fruit fly</name>
    <name type="synonym">Dacus dorsalis</name>
    <dbReference type="NCBI Taxonomy" id="27457"/>
    <lineage>
        <taxon>Eukaryota</taxon>
        <taxon>Metazoa</taxon>
        <taxon>Ecdysozoa</taxon>
        <taxon>Arthropoda</taxon>
        <taxon>Hexapoda</taxon>
        <taxon>Insecta</taxon>
        <taxon>Pterygota</taxon>
        <taxon>Neoptera</taxon>
        <taxon>Endopterygota</taxon>
        <taxon>Diptera</taxon>
        <taxon>Brachycera</taxon>
        <taxon>Muscomorpha</taxon>
        <taxon>Tephritoidea</taxon>
        <taxon>Tephritidae</taxon>
        <taxon>Bactrocera</taxon>
        <taxon>Bactrocera</taxon>
    </lineage>
</organism>
<dbReference type="SMART" id="SM00184">
    <property type="entry name" value="RING"/>
    <property type="match status" value="1"/>
</dbReference>
<dbReference type="EC" id="2.3.2.27" evidence="2"/>
<keyword evidence="4" id="KW-0479">Metal-binding</keyword>
<dbReference type="KEGG" id="bdr:105231516"/>
<dbReference type="GO" id="GO:0061630">
    <property type="term" value="F:ubiquitin protein ligase activity"/>
    <property type="evidence" value="ECO:0007669"/>
    <property type="project" value="UniProtKB-EC"/>
</dbReference>
<feature type="domain" description="RING-type" evidence="11">
    <location>
        <begin position="55"/>
        <end position="95"/>
    </location>
</feature>
<reference evidence="13" key="2">
    <citation type="submission" date="2025-08" db="UniProtKB">
        <authorList>
            <consortium name="RefSeq"/>
        </authorList>
    </citation>
    <scope>IDENTIFICATION</scope>
    <source>
        <tissue evidence="13">Adult</tissue>
    </source>
</reference>
<proteinExistence type="predicted"/>
<dbReference type="SUPFAM" id="SSF57850">
    <property type="entry name" value="RING/U-box"/>
    <property type="match status" value="1"/>
</dbReference>
<evidence type="ECO:0000256" key="3">
    <source>
        <dbReference type="ARBA" id="ARBA00022679"/>
    </source>
</evidence>
<keyword evidence="6" id="KW-0833">Ubl conjugation pathway</keyword>
<evidence type="ECO:0000256" key="9">
    <source>
        <dbReference type="SAM" id="MobiDB-lite"/>
    </source>
</evidence>
<evidence type="ECO:0000256" key="5">
    <source>
        <dbReference type="ARBA" id="ARBA00022771"/>
    </source>
</evidence>
<name>A0A6I9VJY8_BACDO</name>
<protein>
    <recommendedName>
        <fullName evidence="2">RING-type E3 ubiquitin transferase</fullName>
        <ecNumber evidence="2">2.3.2.27</ecNumber>
    </recommendedName>
</protein>
<dbReference type="GeneID" id="105231516"/>
<evidence type="ECO:0000259" key="11">
    <source>
        <dbReference type="PROSITE" id="PS50089"/>
    </source>
</evidence>
<evidence type="ECO:0000256" key="2">
    <source>
        <dbReference type="ARBA" id="ARBA00012483"/>
    </source>
</evidence>
<evidence type="ECO:0000256" key="1">
    <source>
        <dbReference type="ARBA" id="ARBA00000900"/>
    </source>
</evidence>
<dbReference type="InParanoid" id="A0A6I9VJY8"/>
<keyword evidence="3" id="KW-0808">Transferase</keyword>
<feature type="signal peptide" evidence="10">
    <location>
        <begin position="1"/>
        <end position="18"/>
    </location>
</feature>
<dbReference type="AlphaFoldDB" id="A0A6I9VJY8"/>
<keyword evidence="7" id="KW-0862">Zinc</keyword>
<dbReference type="InterPro" id="IPR001841">
    <property type="entry name" value="Znf_RING"/>
</dbReference>
<evidence type="ECO:0000256" key="7">
    <source>
        <dbReference type="ARBA" id="ARBA00022833"/>
    </source>
</evidence>
<keyword evidence="10" id="KW-0732">Signal</keyword>
<dbReference type="PROSITE" id="PS50089">
    <property type="entry name" value="ZF_RING_2"/>
    <property type="match status" value="1"/>
</dbReference>
<dbReference type="Pfam" id="PF13639">
    <property type="entry name" value="zf-RING_2"/>
    <property type="match status" value="1"/>
</dbReference>
<dbReference type="RefSeq" id="XP_011211150.1">
    <property type="nucleotide sequence ID" value="XM_011212848.4"/>
</dbReference>
<comment type="catalytic activity">
    <reaction evidence="1">
        <text>S-ubiquitinyl-[E2 ubiquitin-conjugating enzyme]-L-cysteine + [acceptor protein]-L-lysine = [E2 ubiquitin-conjugating enzyme]-L-cysteine + N(6)-ubiquitinyl-[acceptor protein]-L-lysine.</text>
        <dbReference type="EC" id="2.3.2.27"/>
    </reaction>
</comment>
<accession>A0A6I9VJY8</accession>
<evidence type="ECO:0000256" key="10">
    <source>
        <dbReference type="SAM" id="SignalP"/>
    </source>
</evidence>
<dbReference type="OrthoDB" id="8062037at2759"/>
<evidence type="ECO:0000256" key="4">
    <source>
        <dbReference type="ARBA" id="ARBA00022723"/>
    </source>
</evidence>
<feature type="region of interest" description="Disordered" evidence="9">
    <location>
        <begin position="28"/>
        <end position="51"/>
    </location>
</feature>
<reference evidence="12" key="1">
    <citation type="submission" date="2025-05" db="UniProtKB">
        <authorList>
            <consortium name="RefSeq"/>
        </authorList>
    </citation>
    <scope>NUCLEOTIDE SEQUENCE [LARGE SCALE GENOMIC DNA]</scope>
</reference>
<keyword evidence="5 8" id="KW-0863">Zinc-finger</keyword>
<evidence type="ECO:0000256" key="8">
    <source>
        <dbReference type="PROSITE-ProRule" id="PRU00175"/>
    </source>
</evidence>
<dbReference type="InterPro" id="IPR013083">
    <property type="entry name" value="Znf_RING/FYVE/PHD"/>
</dbReference>
<evidence type="ECO:0000313" key="13">
    <source>
        <dbReference type="RefSeq" id="XP_011211150.1"/>
    </source>
</evidence>
<dbReference type="Proteomes" id="UP001652620">
    <property type="component" value="Chromosome 2"/>
</dbReference>
<dbReference type="PANTHER" id="PTHR22937:SF65">
    <property type="entry name" value="E3 UBIQUITIN-PROTEIN LIGASE ARK2C"/>
    <property type="match status" value="1"/>
</dbReference>
<feature type="chain" id="PRO_5026887199" description="RING-type E3 ubiquitin transferase" evidence="10">
    <location>
        <begin position="19"/>
        <end position="98"/>
    </location>
</feature>